<dbReference type="OrthoDB" id="2112891at2759"/>
<accession>A0A1Y1X5A8</accession>
<reference evidence="6 7" key="1">
    <citation type="submission" date="2016-08" db="EMBL/GenBank/DDBJ databases">
        <title>A Parts List for Fungal Cellulosomes Revealed by Comparative Genomics.</title>
        <authorList>
            <consortium name="DOE Joint Genome Institute"/>
            <person name="Haitjema C.H."/>
            <person name="Gilmore S.P."/>
            <person name="Henske J.K."/>
            <person name="Solomon K.V."/>
            <person name="De Groot R."/>
            <person name="Kuo A."/>
            <person name="Mondo S.J."/>
            <person name="Salamov A.A."/>
            <person name="Labutti K."/>
            <person name="Zhao Z."/>
            <person name="Chiniquy J."/>
            <person name="Barry K."/>
            <person name="Brewer H.M."/>
            <person name="Purvine S.O."/>
            <person name="Wright A.T."/>
            <person name="Boxma B."/>
            <person name="Van Alen T."/>
            <person name="Hackstein J.H."/>
            <person name="Baker S.E."/>
            <person name="Grigoriev I.V."/>
            <person name="O'Malley M.A."/>
        </authorList>
    </citation>
    <scope>NUCLEOTIDE SEQUENCE [LARGE SCALE GENOMIC DNA]</scope>
    <source>
        <strain evidence="6 7">S4</strain>
    </source>
</reference>
<dbReference type="GO" id="GO:0016747">
    <property type="term" value="F:acyltransferase activity, transferring groups other than amino-acyl groups"/>
    <property type="evidence" value="ECO:0007669"/>
    <property type="project" value="TreeGrafter"/>
</dbReference>
<dbReference type="Proteomes" id="UP000193944">
    <property type="component" value="Unassembled WGS sequence"/>
</dbReference>
<organism evidence="6 7">
    <name type="scientific">Anaeromyces robustus</name>
    <dbReference type="NCBI Taxonomy" id="1754192"/>
    <lineage>
        <taxon>Eukaryota</taxon>
        <taxon>Fungi</taxon>
        <taxon>Fungi incertae sedis</taxon>
        <taxon>Chytridiomycota</taxon>
        <taxon>Chytridiomycota incertae sedis</taxon>
        <taxon>Neocallimastigomycetes</taxon>
        <taxon>Neocallimastigales</taxon>
        <taxon>Neocallimastigaceae</taxon>
        <taxon>Anaeromyces</taxon>
    </lineage>
</organism>
<feature type="signal peptide" evidence="4">
    <location>
        <begin position="1"/>
        <end position="19"/>
    </location>
</feature>
<keyword evidence="1 4" id="KW-0732">Signal</keyword>
<sequence length="378" mass="43382">MKFIPLLSLLFVSYRAVNAYSNCQGCRVILEENGVKWGVENNDWCIVSSSCNKNDPENQCFSFPEYMCCKGCDVVEDDGETTKWGIENNEWCGLKESCYKETTKPYNYNPAIQFKEAPGNYLQRCQQAGKIVKESYNGINGRNSLNVYLPYGYDEKKQYNIFYLMHGGSENENTIFNNEVQLNNILDNMIMKGELEPLIVVTPTFNRCECRTFYKEFRESVIPFVEGKYSTYAKSTSAADIKASRMHRGFGGFSMGSASTWAVFINCLDICAYYMPLSGENWEADGAYMKAKTVADAVDKLGLKKNQYFIFCATGSEDIAYPNMNPMMNEMKKMSQFVYTSDFSKGNFYYLVANGKTHWWGYVRHYIYDALPSFFHEV</sequence>
<dbReference type="PROSITE" id="PS51763">
    <property type="entry name" value="CBM10"/>
    <property type="match status" value="2"/>
</dbReference>
<protein>
    <submittedName>
        <fullName evidence="6">Alpha/beta-hydrolase</fullName>
    </submittedName>
</protein>
<proteinExistence type="predicted"/>
<dbReference type="InterPro" id="IPR050583">
    <property type="entry name" value="Mycobacterial_A85_antigen"/>
</dbReference>
<dbReference type="SUPFAM" id="SSF53474">
    <property type="entry name" value="alpha/beta-Hydrolases"/>
    <property type="match status" value="1"/>
</dbReference>
<dbReference type="PANTHER" id="PTHR48098:SF1">
    <property type="entry name" value="DIACYLGLYCEROL ACYLTRANSFERASE_MYCOLYLTRANSFERASE AG85A"/>
    <property type="match status" value="1"/>
</dbReference>
<dbReference type="AlphaFoldDB" id="A0A1Y1X5A8"/>
<evidence type="ECO:0000313" key="6">
    <source>
        <dbReference type="EMBL" id="ORX80546.1"/>
    </source>
</evidence>
<dbReference type="InterPro" id="IPR000801">
    <property type="entry name" value="Esterase-like"/>
</dbReference>
<name>A0A1Y1X5A8_9FUNG</name>
<dbReference type="STRING" id="1754192.A0A1Y1X5A8"/>
<dbReference type="EMBL" id="MCFG01000142">
    <property type="protein sequence ID" value="ORX80546.1"/>
    <property type="molecule type" value="Genomic_DNA"/>
</dbReference>
<evidence type="ECO:0000256" key="3">
    <source>
        <dbReference type="ARBA" id="ARBA00022801"/>
    </source>
</evidence>
<dbReference type="Pfam" id="PF00756">
    <property type="entry name" value="Esterase"/>
    <property type="match status" value="1"/>
</dbReference>
<evidence type="ECO:0000256" key="4">
    <source>
        <dbReference type="SAM" id="SignalP"/>
    </source>
</evidence>
<evidence type="ECO:0000256" key="1">
    <source>
        <dbReference type="ARBA" id="ARBA00022729"/>
    </source>
</evidence>
<dbReference type="Pfam" id="PF02013">
    <property type="entry name" value="CBM_10"/>
    <property type="match status" value="2"/>
</dbReference>
<dbReference type="SUPFAM" id="SSF64571">
    <property type="entry name" value="Cellulose docking domain, dockering"/>
    <property type="match status" value="2"/>
</dbReference>
<dbReference type="InterPro" id="IPR009034">
    <property type="entry name" value="Dockerin_dom_fun_sf"/>
</dbReference>
<keyword evidence="7" id="KW-1185">Reference proteome</keyword>
<feature type="domain" description="CBM10" evidence="5">
    <location>
        <begin position="59"/>
        <end position="95"/>
    </location>
</feature>
<comment type="caution">
    <text evidence="6">The sequence shown here is derived from an EMBL/GenBank/DDBJ whole genome shotgun (WGS) entry which is preliminary data.</text>
</comment>
<reference evidence="6 7" key="2">
    <citation type="submission" date="2016-08" db="EMBL/GenBank/DDBJ databases">
        <title>Pervasive Adenine N6-methylation of Active Genes in Fungi.</title>
        <authorList>
            <consortium name="DOE Joint Genome Institute"/>
            <person name="Mondo S.J."/>
            <person name="Dannebaum R.O."/>
            <person name="Kuo R.C."/>
            <person name="Labutti K."/>
            <person name="Haridas S."/>
            <person name="Kuo A."/>
            <person name="Salamov A."/>
            <person name="Ahrendt S.R."/>
            <person name="Lipzen A."/>
            <person name="Sullivan W."/>
            <person name="Andreopoulos W.B."/>
            <person name="Clum A."/>
            <person name="Lindquist E."/>
            <person name="Daum C."/>
            <person name="Ramamoorthy G.K."/>
            <person name="Gryganskyi A."/>
            <person name="Culley D."/>
            <person name="Magnuson J.K."/>
            <person name="James T.Y."/>
            <person name="O'Malley M.A."/>
            <person name="Stajich J.E."/>
            <person name="Spatafora J.W."/>
            <person name="Visel A."/>
            <person name="Grigoriev I.V."/>
        </authorList>
    </citation>
    <scope>NUCLEOTIDE SEQUENCE [LARGE SCALE GENOMIC DNA]</scope>
    <source>
        <strain evidence="6 7">S4</strain>
    </source>
</reference>
<dbReference type="Gene3D" id="3.90.1220.10">
    <property type="entry name" value="Cellulose docking domain, dockering"/>
    <property type="match status" value="2"/>
</dbReference>
<evidence type="ECO:0000313" key="7">
    <source>
        <dbReference type="Proteomes" id="UP000193944"/>
    </source>
</evidence>
<feature type="chain" id="PRO_5011965638" evidence="4">
    <location>
        <begin position="20"/>
        <end position="378"/>
    </location>
</feature>
<evidence type="ECO:0000256" key="2">
    <source>
        <dbReference type="ARBA" id="ARBA00022737"/>
    </source>
</evidence>
<feature type="domain" description="CBM10" evidence="5">
    <location>
        <begin position="12"/>
        <end position="48"/>
    </location>
</feature>
<keyword evidence="3 6" id="KW-0378">Hydrolase</keyword>
<dbReference type="GO" id="GO:0016787">
    <property type="term" value="F:hydrolase activity"/>
    <property type="evidence" value="ECO:0007669"/>
    <property type="project" value="UniProtKB-KW"/>
</dbReference>
<dbReference type="PANTHER" id="PTHR48098">
    <property type="entry name" value="ENTEROCHELIN ESTERASE-RELATED"/>
    <property type="match status" value="1"/>
</dbReference>
<dbReference type="Gene3D" id="3.40.50.1820">
    <property type="entry name" value="alpha/beta hydrolase"/>
    <property type="match status" value="1"/>
</dbReference>
<gene>
    <name evidence="6" type="ORF">BCR32DRAFT_233346</name>
</gene>
<dbReference type="InterPro" id="IPR002883">
    <property type="entry name" value="CBM10/Dockerin_dom"/>
</dbReference>
<keyword evidence="2" id="KW-0677">Repeat</keyword>
<dbReference type="InterPro" id="IPR029058">
    <property type="entry name" value="AB_hydrolase_fold"/>
</dbReference>
<evidence type="ECO:0000259" key="5">
    <source>
        <dbReference type="PROSITE" id="PS51763"/>
    </source>
</evidence>